<dbReference type="EMBL" id="JNGW01000103">
    <property type="protein sequence ID" value="KDR51570.1"/>
    <property type="molecule type" value="Genomic_DNA"/>
</dbReference>
<evidence type="ECO:0000313" key="2">
    <source>
        <dbReference type="EMBL" id="KDR51570.1"/>
    </source>
</evidence>
<proteinExistence type="predicted"/>
<organism evidence="2 3">
    <name type="scientific">Hoylesella loescheii DSM 19665 = JCM 12249 = ATCC 15930</name>
    <dbReference type="NCBI Taxonomy" id="1122985"/>
    <lineage>
        <taxon>Bacteria</taxon>
        <taxon>Pseudomonadati</taxon>
        <taxon>Bacteroidota</taxon>
        <taxon>Bacteroidia</taxon>
        <taxon>Bacteroidales</taxon>
        <taxon>Prevotellaceae</taxon>
        <taxon>Hoylesella</taxon>
    </lineage>
</organism>
<reference evidence="2 3" key="1">
    <citation type="submission" date="2013-08" db="EMBL/GenBank/DDBJ databases">
        <authorList>
            <person name="Weinstock G."/>
            <person name="Sodergren E."/>
            <person name="Wylie T."/>
            <person name="Fulton L."/>
            <person name="Fulton R."/>
            <person name="Fronick C."/>
            <person name="O'Laughlin M."/>
            <person name="Godfrey J."/>
            <person name="Miner T."/>
            <person name="Herter B."/>
            <person name="Appelbaum E."/>
            <person name="Cordes M."/>
            <person name="Lek S."/>
            <person name="Wollam A."/>
            <person name="Pepin K.H."/>
            <person name="Palsikar V.B."/>
            <person name="Mitreva M."/>
            <person name="Wilson R.K."/>
        </authorList>
    </citation>
    <scope>NUCLEOTIDE SEQUENCE [LARGE SCALE GENOMIC DNA]</scope>
    <source>
        <strain evidence="2 3">ATCC 15930</strain>
    </source>
</reference>
<sequence>MKKFYSFLLGTILVMVSSAAYADSNIKINVDDANRVSIKVNGVALNNIVNGENNIPLTASGSFEVKATDGNCLVDVVKKTAKGDTKQNIYSMTSCYVYVNLPDDNGSTINITTNTFAKLRTASCIVKVDNAAKVKVQRSGTFTDVTLKDGDNTIHWIPDVEKEIVISTVSYTAAPLYSIVVDGLQLPKGNTSYTVKPKDGGLIDITANYPDKDCHVKFAFNTEEAKGVVSSVTVDGKPVTNYTDPHFSVKAGSRLSITFNTTTHAIDAVKVNGTPNTIYGSLNLIITDDMNIDIAAHKLGKVKAMFFVDHAENIILYQGWDYNQNHIALQDGMNTIELPETNCVVKVRAKNGCKIKVLRLNGKQYTNNIDGVYEITLKNGMNIGIETSAPKRDKTATVFVDSKQLADRFFYFNRQDRTEVPLNNGENTINFGEDDNPFTLAFDGTDMSKLKVLLNGKEYEATGGGGHTYELEFANGDRLEIWLNGLSTNGIANPATASKTNKRVVYRLDGTRVEEKNLPKGLYIINGKKIFINK</sequence>
<evidence type="ECO:0000313" key="3">
    <source>
        <dbReference type="Proteomes" id="UP000027442"/>
    </source>
</evidence>
<dbReference type="Proteomes" id="UP000027442">
    <property type="component" value="Unassembled WGS sequence"/>
</dbReference>
<gene>
    <name evidence="2" type="ORF">HMPREF1991_02370</name>
</gene>
<keyword evidence="3" id="KW-1185">Reference proteome</keyword>
<dbReference type="HOGENOM" id="CLU_511765_0_0_10"/>
<evidence type="ECO:0008006" key="4">
    <source>
        <dbReference type="Google" id="ProtNLM"/>
    </source>
</evidence>
<evidence type="ECO:0000256" key="1">
    <source>
        <dbReference type="SAM" id="SignalP"/>
    </source>
</evidence>
<accession>A0A069QFJ7</accession>
<protein>
    <recommendedName>
        <fullName evidence="4">Bacterial repeat domain-containing protein</fullName>
    </recommendedName>
</protein>
<feature type="signal peptide" evidence="1">
    <location>
        <begin position="1"/>
        <end position="22"/>
    </location>
</feature>
<name>A0A069QFJ7_HOYLO</name>
<dbReference type="RefSeq" id="WP_018966695.1">
    <property type="nucleotide sequence ID" value="NZ_KB899211.1"/>
</dbReference>
<feature type="chain" id="PRO_5001668059" description="Bacterial repeat domain-containing protein" evidence="1">
    <location>
        <begin position="23"/>
        <end position="534"/>
    </location>
</feature>
<dbReference type="PATRIC" id="fig|1122985.7.peg.2456"/>
<comment type="caution">
    <text evidence="2">The sequence shown here is derived from an EMBL/GenBank/DDBJ whole genome shotgun (WGS) entry which is preliminary data.</text>
</comment>
<keyword evidence="1" id="KW-0732">Signal</keyword>
<dbReference type="AlphaFoldDB" id="A0A069QFJ7"/>